<organism evidence="2 3">
    <name type="scientific">Saprolegnia parasitica (strain CBS 223.65)</name>
    <dbReference type="NCBI Taxonomy" id="695850"/>
    <lineage>
        <taxon>Eukaryota</taxon>
        <taxon>Sar</taxon>
        <taxon>Stramenopiles</taxon>
        <taxon>Oomycota</taxon>
        <taxon>Saprolegniomycetes</taxon>
        <taxon>Saprolegniales</taxon>
        <taxon>Saprolegniaceae</taxon>
        <taxon>Saprolegnia</taxon>
    </lineage>
</organism>
<dbReference type="RefSeq" id="XP_012197187.1">
    <property type="nucleotide sequence ID" value="XM_012341797.1"/>
</dbReference>
<dbReference type="EMBL" id="KK583196">
    <property type="protein sequence ID" value="KDO31992.1"/>
    <property type="molecule type" value="Genomic_DNA"/>
</dbReference>
<dbReference type="Pfam" id="PF00400">
    <property type="entry name" value="WD40"/>
    <property type="match status" value="2"/>
</dbReference>
<evidence type="ECO:0000256" key="1">
    <source>
        <dbReference type="PROSITE-ProRule" id="PRU00221"/>
    </source>
</evidence>
<dbReference type="SMART" id="SM00320">
    <property type="entry name" value="WD40"/>
    <property type="match status" value="2"/>
</dbReference>
<dbReference type="GO" id="GO:0005815">
    <property type="term" value="C:microtubule organizing center"/>
    <property type="evidence" value="ECO:0007669"/>
    <property type="project" value="TreeGrafter"/>
</dbReference>
<dbReference type="InterPro" id="IPR011047">
    <property type="entry name" value="Quinoprotein_ADH-like_sf"/>
</dbReference>
<dbReference type="InterPro" id="IPR052778">
    <property type="entry name" value="Centrosome-WD_assoc"/>
</dbReference>
<dbReference type="Gene3D" id="2.130.10.10">
    <property type="entry name" value="YVTN repeat-like/Quinoprotein amine dehydrogenase"/>
    <property type="match status" value="3"/>
</dbReference>
<keyword evidence="3" id="KW-1185">Reference proteome</keyword>
<protein>
    <submittedName>
        <fullName evidence="2">Uncharacterized protein</fullName>
    </submittedName>
</protein>
<dbReference type="PANTHER" id="PTHR16220">
    <property type="entry name" value="WD REPEAT PROTEIN 8-RELATED"/>
    <property type="match status" value="1"/>
</dbReference>
<dbReference type="PROSITE" id="PS50082">
    <property type="entry name" value="WD_REPEATS_2"/>
    <property type="match status" value="1"/>
</dbReference>
<dbReference type="KEGG" id="spar:SPRG_03208"/>
<dbReference type="VEuPathDB" id="FungiDB:SPRG_03208"/>
<gene>
    <name evidence="2" type="ORF">SPRG_03208</name>
</gene>
<reference evidence="2 3" key="1">
    <citation type="journal article" date="2013" name="PLoS Genet.">
        <title>Distinctive expansion of potential virulence genes in the genome of the oomycete fish pathogen Saprolegnia parasitica.</title>
        <authorList>
            <person name="Jiang R.H."/>
            <person name="de Bruijn I."/>
            <person name="Haas B.J."/>
            <person name="Belmonte R."/>
            <person name="Lobach L."/>
            <person name="Christie J."/>
            <person name="van den Ackerveken G."/>
            <person name="Bottin A."/>
            <person name="Bulone V."/>
            <person name="Diaz-Moreno S.M."/>
            <person name="Dumas B."/>
            <person name="Fan L."/>
            <person name="Gaulin E."/>
            <person name="Govers F."/>
            <person name="Grenville-Briggs L.J."/>
            <person name="Horner N.R."/>
            <person name="Levin J.Z."/>
            <person name="Mammella M."/>
            <person name="Meijer H.J."/>
            <person name="Morris P."/>
            <person name="Nusbaum C."/>
            <person name="Oome S."/>
            <person name="Phillips A.J."/>
            <person name="van Rooyen D."/>
            <person name="Rzeszutek E."/>
            <person name="Saraiva M."/>
            <person name="Secombes C.J."/>
            <person name="Seidl M.F."/>
            <person name="Snel B."/>
            <person name="Stassen J.H."/>
            <person name="Sykes S."/>
            <person name="Tripathy S."/>
            <person name="van den Berg H."/>
            <person name="Vega-Arreguin J.C."/>
            <person name="Wawra S."/>
            <person name="Young S.K."/>
            <person name="Zeng Q."/>
            <person name="Dieguez-Uribeondo J."/>
            <person name="Russ C."/>
            <person name="Tyler B.M."/>
            <person name="van West P."/>
        </authorList>
    </citation>
    <scope>NUCLEOTIDE SEQUENCE [LARGE SCALE GENOMIC DNA]</scope>
    <source>
        <strain evidence="2 3">CBS 223.65</strain>
    </source>
</reference>
<dbReference type="InterPro" id="IPR015943">
    <property type="entry name" value="WD40/YVTN_repeat-like_dom_sf"/>
</dbReference>
<dbReference type="AlphaFoldDB" id="A0A067CYV4"/>
<dbReference type="OrthoDB" id="308690at2759"/>
<dbReference type="Proteomes" id="UP000030745">
    <property type="component" value="Unassembled WGS sequence"/>
</dbReference>
<dbReference type="STRING" id="695850.A0A067CYV4"/>
<dbReference type="GeneID" id="24125733"/>
<name>A0A067CYV4_SAPPC</name>
<dbReference type="PANTHER" id="PTHR16220:SF0">
    <property type="entry name" value="WD REPEAT-CONTAINING PROTEIN WRAP73"/>
    <property type="match status" value="1"/>
</dbReference>
<feature type="repeat" description="WD" evidence="1">
    <location>
        <begin position="226"/>
        <end position="256"/>
    </location>
</feature>
<dbReference type="InterPro" id="IPR001680">
    <property type="entry name" value="WD40_rpt"/>
</dbReference>
<keyword evidence="1" id="KW-0853">WD repeat</keyword>
<proteinExistence type="predicted"/>
<evidence type="ECO:0000313" key="2">
    <source>
        <dbReference type="EMBL" id="KDO31992.1"/>
    </source>
</evidence>
<evidence type="ECO:0000313" key="3">
    <source>
        <dbReference type="Proteomes" id="UP000030745"/>
    </source>
</evidence>
<sequence>MSSTNVSQLLPHSAGLLSWSSCGRYLGIAKDTRLSIRDATLNMAVVQVYTCIDIISSVQWAPSMDADGLVLCAMYKRALVQVFSVTDPTWQCKIAEGICGLIGAKWTPDTRHIITISDFRIHATVWSLVDASKYVIRQPKLGTDGMTFSPDGSYLAVAERAECKDMLGIYDVASWEMVSHFDVASYDLVEVQWTTDGRAICVRDTFLEYRLLFYAPDGALLQCYEAYQHALGVKSLSWSPTGQFLAVGSYDERVRILSHMHYKPVAELEHPSSIVATRARPDPVMVYEEVTQGRSSKHLVFRAASLPHSVTIVQPDPMKESPRLGVGAMAWNHDATLLATRNDNMPHHIWIWTTQTMELHAVLVLTKHIKTFKWSPTSSTLAFACANNRVCLWSSAGVTWIEVADEALAILSLRWHPTDGRHLLALGKSDFCCLYFPDAIAAAAPTS</sequence>
<dbReference type="GO" id="GO:1990811">
    <property type="term" value="C:MWP complex"/>
    <property type="evidence" value="ECO:0007669"/>
    <property type="project" value="TreeGrafter"/>
</dbReference>
<dbReference type="SUPFAM" id="SSF50998">
    <property type="entry name" value="Quinoprotein alcohol dehydrogenase-like"/>
    <property type="match status" value="1"/>
</dbReference>
<accession>A0A067CYV4</accession>
<dbReference type="OMA" id="CWHLNGD"/>